<reference evidence="1" key="1">
    <citation type="journal article" date="2014" name="Int. J. Syst. Evol. Microbiol.">
        <title>Complete genome sequence of Corynebacterium casei LMG S-19264T (=DSM 44701T), isolated from a smear-ripened cheese.</title>
        <authorList>
            <consortium name="US DOE Joint Genome Institute (JGI-PGF)"/>
            <person name="Walter F."/>
            <person name="Albersmeier A."/>
            <person name="Kalinowski J."/>
            <person name="Ruckert C."/>
        </authorList>
    </citation>
    <scope>NUCLEOTIDE SEQUENCE</scope>
    <source>
        <strain evidence="1">CGMCC 1.3617</strain>
    </source>
</reference>
<name>A0A917NT13_9PROT</name>
<proteinExistence type="predicted"/>
<evidence type="ECO:0000313" key="1">
    <source>
        <dbReference type="EMBL" id="GGJ26227.1"/>
    </source>
</evidence>
<dbReference type="EMBL" id="BMKW01000009">
    <property type="protein sequence ID" value="GGJ26227.1"/>
    <property type="molecule type" value="Genomic_DNA"/>
</dbReference>
<accession>A0A917NT13</accession>
<reference evidence="1" key="2">
    <citation type="submission" date="2020-09" db="EMBL/GenBank/DDBJ databases">
        <authorList>
            <person name="Sun Q."/>
            <person name="Zhou Y."/>
        </authorList>
    </citation>
    <scope>NUCLEOTIDE SEQUENCE</scope>
    <source>
        <strain evidence="1">CGMCC 1.3617</strain>
    </source>
</reference>
<dbReference type="SUPFAM" id="SSF48239">
    <property type="entry name" value="Terpenoid cyclases/Protein prenyltransferases"/>
    <property type="match status" value="1"/>
</dbReference>
<comment type="caution">
    <text evidence="1">The sequence shown here is derived from an EMBL/GenBank/DDBJ whole genome shotgun (WGS) entry which is preliminary data.</text>
</comment>
<dbReference type="RefSeq" id="WP_188969388.1">
    <property type="nucleotide sequence ID" value="NZ_BMKW01000009.1"/>
</dbReference>
<dbReference type="AlphaFoldDB" id="A0A917NT13"/>
<dbReference type="Proteomes" id="UP000661507">
    <property type="component" value="Unassembled WGS sequence"/>
</dbReference>
<keyword evidence="2" id="KW-1185">Reference proteome</keyword>
<organism evidence="1 2">
    <name type="scientific">Neoroseomonas lacus</name>
    <dbReference type="NCBI Taxonomy" id="287609"/>
    <lineage>
        <taxon>Bacteria</taxon>
        <taxon>Pseudomonadati</taxon>
        <taxon>Pseudomonadota</taxon>
        <taxon>Alphaproteobacteria</taxon>
        <taxon>Acetobacterales</taxon>
        <taxon>Acetobacteraceae</taxon>
        <taxon>Neoroseomonas</taxon>
    </lineage>
</organism>
<dbReference type="InterPro" id="IPR008930">
    <property type="entry name" value="Terpenoid_cyclase/PrenylTrfase"/>
</dbReference>
<gene>
    <name evidence="1" type="ORF">GCM10011320_37110</name>
</gene>
<sequence length="582" mass="60177">MSGSGMDAVRDGLARGLARFVAPARLPDGFAPAFAQKPDGAVFDLTANAAVAEALAHPMLGGGDGAIDLLLALAGGPGPAPGAIGPARIVVENETPRDLRITTPHHLFTGDLFRGEIRQHLHGTDGPPALIHGGNLVEFAFKGRWHCLDVEDAIVAAGIEDAEGGVRLFHESVLSGRGGRFSRGGPREVARLRYVYELRADTPVVALTVTLTPLPGVVLDRPRITTACDAMSPGDGVEYGTLVLGDGRRASPAGDNVTVHEGPLAAYGVRQGRTPSRAHAVLLTPRDPAAVLNVKASGPTEGRLHWLLTRYAGTRLAAGEALTQREDRLLLCGTELPIVAPRGADAASAAPRQRIAAALATQLVFGDGKRAEALSAAVRRILAALPGDETTPGELAHALMASEALFRITRDAEDRARINGLVARLLATQAGDGVFREPGGAVASVAEHAAALLALARRLALGAAEPVGEALRRGIAALALITLPGPVDTITLPATPAADTEALAHVLRALRAAQAARVFGTLTMPEAEARRLAFLADLALRFLQARIRPEGDALIVDGTVSAQAAALAALVPPEGAMARVAG</sequence>
<protein>
    <submittedName>
        <fullName evidence="1">Uncharacterized protein</fullName>
    </submittedName>
</protein>
<evidence type="ECO:0000313" key="2">
    <source>
        <dbReference type="Proteomes" id="UP000661507"/>
    </source>
</evidence>